<dbReference type="AlphaFoldDB" id="A0A319DF81"/>
<feature type="transmembrane region" description="Helical" evidence="1">
    <location>
        <begin position="65"/>
        <end position="83"/>
    </location>
</feature>
<accession>A0A319DF81</accession>
<dbReference type="Proteomes" id="UP000247810">
    <property type="component" value="Unassembled WGS sequence"/>
</dbReference>
<keyword evidence="3" id="KW-1185">Reference proteome</keyword>
<dbReference type="VEuPathDB" id="FungiDB:BO71DRAFT_12577"/>
<organism evidence="2 3">
    <name type="scientific">Aspergillus ellipticus CBS 707.79</name>
    <dbReference type="NCBI Taxonomy" id="1448320"/>
    <lineage>
        <taxon>Eukaryota</taxon>
        <taxon>Fungi</taxon>
        <taxon>Dikarya</taxon>
        <taxon>Ascomycota</taxon>
        <taxon>Pezizomycotina</taxon>
        <taxon>Eurotiomycetes</taxon>
        <taxon>Eurotiomycetidae</taxon>
        <taxon>Eurotiales</taxon>
        <taxon>Aspergillaceae</taxon>
        <taxon>Aspergillus</taxon>
        <taxon>Aspergillus subgen. Circumdati</taxon>
    </lineage>
</organism>
<keyword evidence="1" id="KW-0472">Membrane</keyword>
<dbReference type="EMBL" id="KZ825905">
    <property type="protein sequence ID" value="PYH92867.1"/>
    <property type="molecule type" value="Genomic_DNA"/>
</dbReference>
<feature type="transmembrane region" description="Helical" evidence="1">
    <location>
        <begin position="20"/>
        <end position="44"/>
    </location>
</feature>
<name>A0A319DF81_9EURO</name>
<proteinExistence type="predicted"/>
<evidence type="ECO:0000313" key="2">
    <source>
        <dbReference type="EMBL" id="PYH92867.1"/>
    </source>
</evidence>
<sequence length="122" mass="13306">MYHLIPLSPIVASYPCAHNSFSFFFFIILCFVSHLLVCIVSIYLPLILDCVLYAVDVFRVTRSGATLVGFLVVVVVVVVVVVIRDRDDGGALWIVLGLGLGLRLGLSTSPQHPRANPPTHTS</sequence>
<keyword evidence="1" id="KW-0812">Transmembrane</keyword>
<reference evidence="2 3" key="1">
    <citation type="submission" date="2018-02" db="EMBL/GenBank/DDBJ databases">
        <title>The genomes of Aspergillus section Nigri reveals drivers in fungal speciation.</title>
        <authorList>
            <consortium name="DOE Joint Genome Institute"/>
            <person name="Vesth T.C."/>
            <person name="Nybo J."/>
            <person name="Theobald S."/>
            <person name="Brandl J."/>
            <person name="Frisvad J.C."/>
            <person name="Nielsen K.F."/>
            <person name="Lyhne E.K."/>
            <person name="Kogle M.E."/>
            <person name="Kuo A."/>
            <person name="Riley R."/>
            <person name="Clum A."/>
            <person name="Nolan M."/>
            <person name="Lipzen A."/>
            <person name="Salamov A."/>
            <person name="Henrissat B."/>
            <person name="Wiebenga A."/>
            <person name="De vries R.P."/>
            <person name="Grigoriev I.V."/>
            <person name="Mortensen U.H."/>
            <person name="Andersen M.R."/>
            <person name="Baker S.E."/>
        </authorList>
    </citation>
    <scope>NUCLEOTIDE SEQUENCE [LARGE SCALE GENOMIC DNA]</scope>
    <source>
        <strain evidence="2 3">CBS 707.79</strain>
    </source>
</reference>
<feature type="transmembrane region" description="Helical" evidence="1">
    <location>
        <begin position="89"/>
        <end position="106"/>
    </location>
</feature>
<keyword evidence="1" id="KW-1133">Transmembrane helix</keyword>
<evidence type="ECO:0000256" key="1">
    <source>
        <dbReference type="SAM" id="Phobius"/>
    </source>
</evidence>
<protein>
    <submittedName>
        <fullName evidence="2">Uncharacterized protein</fullName>
    </submittedName>
</protein>
<gene>
    <name evidence="2" type="ORF">BO71DRAFT_12577</name>
</gene>
<evidence type="ECO:0000313" key="3">
    <source>
        <dbReference type="Proteomes" id="UP000247810"/>
    </source>
</evidence>